<dbReference type="Proteomes" id="UP000243333">
    <property type="component" value="Unassembled WGS sequence"/>
</dbReference>
<evidence type="ECO:0000313" key="2">
    <source>
        <dbReference type="EMBL" id="SDF14117.1"/>
    </source>
</evidence>
<proteinExistence type="predicted"/>
<dbReference type="Pfam" id="PF20613">
    <property type="entry name" value="HipA_2"/>
    <property type="match status" value="1"/>
</dbReference>
<dbReference type="AlphaFoldDB" id="A0A1G7IN01"/>
<accession>A0A1G7IN01</accession>
<dbReference type="InterPro" id="IPR046748">
    <property type="entry name" value="HipA_2"/>
</dbReference>
<reference evidence="3" key="1">
    <citation type="submission" date="2016-10" db="EMBL/GenBank/DDBJ databases">
        <authorList>
            <person name="Varghese N."/>
            <person name="Submissions S."/>
        </authorList>
    </citation>
    <scope>NUCLEOTIDE SEQUENCE [LARGE SCALE GENOMIC DNA]</scope>
    <source>
        <strain evidence="3">DSM 23256</strain>
    </source>
</reference>
<dbReference type="STRING" id="1123285.SAMN05660235_00548"/>
<dbReference type="EMBL" id="FNBU01000003">
    <property type="protein sequence ID" value="SDF14117.1"/>
    <property type="molecule type" value="Genomic_DNA"/>
</dbReference>
<dbReference type="RefSeq" id="WP_093687885.1">
    <property type="nucleotide sequence ID" value="NZ_FNBU01000003.1"/>
</dbReference>
<gene>
    <name evidence="2" type="ORF">SAMN05660235_00548</name>
</gene>
<feature type="domain" description="HipA-like kinase" evidence="1">
    <location>
        <begin position="6"/>
        <end position="229"/>
    </location>
</feature>
<evidence type="ECO:0000259" key="1">
    <source>
        <dbReference type="Pfam" id="PF20613"/>
    </source>
</evidence>
<sequence length="276" mass="31783">MLTAIEYIGRVGVGITSPRFFRADDGKVYVVKLQNNKLGLKVLVNELLAAKIGQFMNLPFPPSGIIEIGESLLTDGAESAEYGVLPGRHFASEYLEGAEYLGQHNLDKASNTSEMAGVLLFDHMFHNPDRTYNKKNLLLRREEDRYVIYAIDNSHLFRSGKWTPRSLERLSTRKRVYFRFIYAWLLRECLTAQDFLPYLARVENLTDERIGGLVREIPYDWLPDENERQALVEYIKVRRDMAEEIWQRLRKHIPQARGGRSWLSAADRGVCSVTGK</sequence>
<dbReference type="OrthoDB" id="1676460at2"/>
<organism evidence="2 3">
    <name type="scientific">Sporolituus thermophilus DSM 23256</name>
    <dbReference type="NCBI Taxonomy" id="1123285"/>
    <lineage>
        <taxon>Bacteria</taxon>
        <taxon>Bacillati</taxon>
        <taxon>Bacillota</taxon>
        <taxon>Negativicutes</taxon>
        <taxon>Selenomonadales</taxon>
        <taxon>Sporomusaceae</taxon>
        <taxon>Sporolituus</taxon>
    </lineage>
</organism>
<keyword evidence="3" id="KW-1185">Reference proteome</keyword>
<name>A0A1G7IN01_9FIRM</name>
<evidence type="ECO:0000313" key="3">
    <source>
        <dbReference type="Proteomes" id="UP000243333"/>
    </source>
</evidence>
<protein>
    <recommendedName>
        <fullName evidence="1">HipA-like kinase domain-containing protein</fullName>
    </recommendedName>
</protein>